<dbReference type="Gene3D" id="3.10.290.10">
    <property type="entry name" value="RNA-binding S4 domain"/>
    <property type="match status" value="1"/>
</dbReference>
<dbReference type="AlphaFoldDB" id="A0A841GQM1"/>
<keyword evidence="7" id="KW-0346">Stress response</keyword>
<evidence type="ECO:0000256" key="4">
    <source>
        <dbReference type="ARBA" id="ARBA00022917"/>
    </source>
</evidence>
<proteinExistence type="predicted"/>
<dbReference type="CDD" id="cd00165">
    <property type="entry name" value="S4"/>
    <property type="match status" value="1"/>
</dbReference>
<dbReference type="GO" id="GO:0019843">
    <property type="term" value="F:rRNA binding"/>
    <property type="evidence" value="ECO:0007669"/>
    <property type="project" value="UniProtKB-KW"/>
</dbReference>
<keyword evidence="3 5" id="KW-0694">RNA-binding</keyword>
<keyword evidence="8" id="KW-1185">Reference proteome</keyword>
<keyword evidence="2" id="KW-0699">rRNA-binding</keyword>
<dbReference type="PROSITE" id="PS50889">
    <property type="entry name" value="S4"/>
    <property type="match status" value="1"/>
</dbReference>
<dbReference type="InterPro" id="IPR036986">
    <property type="entry name" value="S4_RNA-bd_sf"/>
</dbReference>
<evidence type="ECO:0000259" key="6">
    <source>
        <dbReference type="SMART" id="SM00363"/>
    </source>
</evidence>
<dbReference type="PIRSF" id="PIRSF038881">
    <property type="entry name" value="RNAbp_HP1423"/>
    <property type="match status" value="1"/>
</dbReference>
<comment type="caution">
    <text evidence="7">The sequence shown here is derived from an EMBL/GenBank/DDBJ whole genome shotgun (WGS) entry which is preliminary data.</text>
</comment>
<evidence type="ECO:0000256" key="5">
    <source>
        <dbReference type="PROSITE-ProRule" id="PRU00182"/>
    </source>
</evidence>
<dbReference type="Proteomes" id="UP000555828">
    <property type="component" value="Unassembled WGS sequence"/>
</dbReference>
<organism evidence="7 8">
    <name type="scientific">Thermosipho japonicus</name>
    <dbReference type="NCBI Taxonomy" id="90323"/>
    <lineage>
        <taxon>Bacteria</taxon>
        <taxon>Thermotogati</taxon>
        <taxon>Thermotogota</taxon>
        <taxon>Thermotogae</taxon>
        <taxon>Thermotogales</taxon>
        <taxon>Fervidobacteriaceae</taxon>
        <taxon>Thermosipho</taxon>
    </lineage>
</organism>
<dbReference type="SUPFAM" id="SSF55174">
    <property type="entry name" value="Alpha-L RNA-binding motif"/>
    <property type="match status" value="1"/>
</dbReference>
<reference evidence="7 8" key="1">
    <citation type="submission" date="2020-08" db="EMBL/GenBank/DDBJ databases">
        <title>Genomic Encyclopedia of Type Strains, Phase IV (KMG-IV): sequencing the most valuable type-strain genomes for metagenomic binning, comparative biology and taxonomic classification.</title>
        <authorList>
            <person name="Goeker M."/>
        </authorList>
    </citation>
    <scope>NUCLEOTIDE SEQUENCE [LARGE SCALE GENOMIC DNA]</scope>
    <source>
        <strain evidence="7 8">DSM 13481</strain>
    </source>
</reference>
<keyword evidence="1" id="KW-0820">tRNA-binding</keyword>
<dbReference type="InterPro" id="IPR025490">
    <property type="entry name" value="RqcP"/>
</dbReference>
<feature type="domain" description="RNA-binding S4" evidence="6">
    <location>
        <begin position="1"/>
        <end position="62"/>
    </location>
</feature>
<evidence type="ECO:0000313" key="8">
    <source>
        <dbReference type="Proteomes" id="UP000555828"/>
    </source>
</evidence>
<dbReference type="EMBL" id="JACHEX010000001">
    <property type="protein sequence ID" value="MBB6061929.1"/>
    <property type="molecule type" value="Genomic_DNA"/>
</dbReference>
<name>A0A841GQM1_9BACT</name>
<evidence type="ECO:0000256" key="2">
    <source>
        <dbReference type="ARBA" id="ARBA00022730"/>
    </source>
</evidence>
<dbReference type="GO" id="GO:0000049">
    <property type="term" value="F:tRNA binding"/>
    <property type="evidence" value="ECO:0007669"/>
    <property type="project" value="UniProtKB-KW"/>
</dbReference>
<evidence type="ECO:0000256" key="1">
    <source>
        <dbReference type="ARBA" id="ARBA00022555"/>
    </source>
</evidence>
<dbReference type="GO" id="GO:0006412">
    <property type="term" value="P:translation"/>
    <property type="evidence" value="ECO:0007669"/>
    <property type="project" value="UniProtKB-KW"/>
</dbReference>
<gene>
    <name evidence="7" type="ORF">HNP65_000351</name>
</gene>
<dbReference type="InterPro" id="IPR002942">
    <property type="entry name" value="S4_RNA-bd"/>
</dbReference>
<dbReference type="SMART" id="SM00363">
    <property type="entry name" value="S4"/>
    <property type="match status" value="1"/>
</dbReference>
<sequence length="79" mass="9377">MRLDKFLKSTRIIKRRTIAQELAKNKRIFRNQIALKPSSEIKSGDILEIFLKNRYLKVKVISDAEYEILEEKKIEEGQL</sequence>
<evidence type="ECO:0000313" key="7">
    <source>
        <dbReference type="EMBL" id="MBB6061929.1"/>
    </source>
</evidence>
<accession>A0A841GQM1</accession>
<dbReference type="Pfam" id="PF01479">
    <property type="entry name" value="S4"/>
    <property type="match status" value="1"/>
</dbReference>
<evidence type="ECO:0000256" key="3">
    <source>
        <dbReference type="ARBA" id="ARBA00022884"/>
    </source>
</evidence>
<keyword evidence="4" id="KW-0648">Protein biosynthesis</keyword>
<dbReference type="RefSeq" id="WP_184618676.1">
    <property type="nucleotide sequence ID" value="NZ_JACHEX010000001.1"/>
</dbReference>
<protein>
    <submittedName>
        <fullName evidence="7">Ribosomal 50S subunit-recycling heat shock protein</fullName>
    </submittedName>
</protein>